<name>A0A5B8WIX2_9CAUD</name>
<reference evidence="1 2" key="1">
    <citation type="submission" date="2019-07" db="EMBL/GenBank/DDBJ databases">
        <authorList>
            <person name="Abdullah A."/>
            <person name="Lima G.C."/>
            <person name="Cuneo C.K."/>
            <person name="Ennest D.C."/>
            <person name="Fritz K.J."/>
            <person name="Johnson B.T."/>
            <person name="Larson S.M."/>
            <person name="Lemunyete M.N."/>
            <person name="Murray M.B."/>
            <person name="Osmond D.E."/>
            <person name="Patras K.A."/>
            <person name="Ransibrahmanakul S."/>
            <person name="Simpson K.A."/>
            <person name="Thull B.S."/>
            <person name="Wetzel S."/>
            <person name="Bonilla J.A."/>
            <person name="Klyczek K."/>
            <person name="Garlena R.A."/>
            <person name="Russell D.A."/>
            <person name="Pope W.H."/>
            <person name="Jacobs-Sera D."/>
            <person name="Hatfull G.F."/>
        </authorList>
    </citation>
    <scope>NUCLEOTIDE SEQUENCE [LARGE SCALE GENOMIC DNA]</scope>
</reference>
<evidence type="ECO:0000313" key="2">
    <source>
        <dbReference type="Proteomes" id="UP000321915"/>
    </source>
</evidence>
<dbReference type="RefSeq" id="YP_010660595.1">
    <property type="nucleotide sequence ID" value="NC_070877.1"/>
</dbReference>
<evidence type="ECO:0000313" key="1">
    <source>
        <dbReference type="EMBL" id="QED11717.1"/>
    </source>
</evidence>
<accession>A0A5B8WIX2</accession>
<dbReference type="KEGG" id="vg:77936589"/>
<sequence>MNEYETKPCGWKIDHPPHHIEQRSTDSFNCPGYSVEVEQVLTLAQKLPSWNPEVKW</sequence>
<organism evidence="1 2">
    <name type="scientific">Arthrobacter phage Qui</name>
    <dbReference type="NCBI Taxonomy" id="2603260"/>
    <lineage>
        <taxon>Viruses</taxon>
        <taxon>Duplodnaviria</taxon>
        <taxon>Heunggongvirae</taxon>
        <taxon>Uroviricota</taxon>
        <taxon>Caudoviricetes</taxon>
        <taxon>Quivirus</taxon>
        <taxon>Quivirus qui</taxon>
    </lineage>
</organism>
<dbReference type="EMBL" id="MN183282">
    <property type="protein sequence ID" value="QED11717.1"/>
    <property type="molecule type" value="Genomic_DNA"/>
</dbReference>
<dbReference type="Proteomes" id="UP000321915">
    <property type="component" value="Segment"/>
</dbReference>
<dbReference type="GeneID" id="77936589"/>
<keyword evidence="2" id="KW-1185">Reference proteome</keyword>
<protein>
    <submittedName>
        <fullName evidence="1">Uncharacterized protein</fullName>
    </submittedName>
</protein>
<gene>
    <name evidence="1" type="primary">229</name>
    <name evidence="1" type="ORF">SEA_QUI_229</name>
</gene>
<proteinExistence type="predicted"/>